<dbReference type="Gene3D" id="3.40.50.150">
    <property type="entry name" value="Vaccinia Virus protein VP39"/>
    <property type="match status" value="1"/>
</dbReference>
<evidence type="ECO:0000313" key="6">
    <source>
        <dbReference type="Proteomes" id="UP000004509"/>
    </source>
</evidence>
<dbReference type="eggNOG" id="COG1092">
    <property type="taxonomic scope" value="Bacteria"/>
</dbReference>
<evidence type="ECO:0000256" key="2">
    <source>
        <dbReference type="ARBA" id="ARBA00022679"/>
    </source>
</evidence>
<comment type="caution">
    <text evidence="5">The sequence shown here is derived from an EMBL/GenBank/DDBJ whole genome shotgun (WGS) entry which is preliminary data.</text>
</comment>
<evidence type="ECO:0000256" key="1">
    <source>
        <dbReference type="ARBA" id="ARBA00022603"/>
    </source>
</evidence>
<dbReference type="Gene3D" id="3.30.750.80">
    <property type="entry name" value="RNA methyltransferase domain (HRMD) like"/>
    <property type="match status" value="1"/>
</dbReference>
<dbReference type="GO" id="GO:0008168">
    <property type="term" value="F:methyltransferase activity"/>
    <property type="evidence" value="ECO:0007669"/>
    <property type="project" value="UniProtKB-KW"/>
</dbReference>
<dbReference type="PANTHER" id="PTHR43042">
    <property type="entry name" value="SAM-DEPENDENT METHYLTRANSFERASE"/>
    <property type="match status" value="1"/>
</dbReference>
<evidence type="ECO:0000256" key="3">
    <source>
        <dbReference type="ARBA" id="ARBA00022691"/>
    </source>
</evidence>
<sequence length="358" mass="40982">MTPSKSPQQAALFYNRLVKRYKHLKKYARRLGIFAYRLYDRDIPEIPVAVDLYIEDVTGLIFAVLTEYERSTDHNYTTKEGKTAASLSELTEALCAALQISPAQVYEKCRKRQRGEAQYEKIADSGKRIIVREGKCRFFINVSDYLDTGLFLDHRPARIAVAESAAGKMVLNLFCYTASFSVHALVSGARQVCSVDLSKNYLQWAYQNAQLNGVDDPARCTFVQSDVRLFLEQAAKRKERWDIIICDPPTFSNSKRTPQFFDVNRHWQDLIRSCCKVLSAEGVLYFSTNSRTLRFNAAELSDRPSGTAGKDRFVYQNMLFTVQDISAQSIPEDFRNKKIHRLWKIAMDKANASDSFSY</sequence>
<evidence type="ECO:0000259" key="4">
    <source>
        <dbReference type="Pfam" id="PF10672"/>
    </source>
</evidence>
<feature type="domain" description="S-adenosylmethionine-dependent methyltransferase" evidence="4">
    <location>
        <begin position="131"/>
        <end position="288"/>
    </location>
</feature>
<reference evidence="5 6" key="1">
    <citation type="submission" date="2009-07" db="EMBL/GenBank/DDBJ databases">
        <authorList>
            <person name="Madupu R."/>
            <person name="Sebastian Y."/>
            <person name="Durkin A.S."/>
            <person name="Torralba M."/>
            <person name="Methe B."/>
            <person name="Sutton G.G."/>
            <person name="Strausberg R.L."/>
            <person name="Nelson K.E."/>
        </authorList>
    </citation>
    <scope>NUCLEOTIDE SEQUENCE [LARGE SCALE GENOMIC DNA]</scope>
    <source>
        <strain evidence="5 6">ATCC 35580</strain>
    </source>
</reference>
<name>C8PND5_9SPIR</name>
<dbReference type="AlphaFoldDB" id="C8PND5"/>
<dbReference type="STRING" id="596324.TREVI0001_2565"/>
<evidence type="ECO:0000313" key="5">
    <source>
        <dbReference type="EMBL" id="EEV21040.1"/>
    </source>
</evidence>
<dbReference type="OrthoDB" id="9805492at2"/>
<keyword evidence="3" id="KW-0949">S-adenosyl-L-methionine</keyword>
<dbReference type="SUPFAM" id="SSF53335">
    <property type="entry name" value="S-adenosyl-L-methionine-dependent methyltransferases"/>
    <property type="match status" value="1"/>
</dbReference>
<proteinExistence type="predicted"/>
<dbReference type="InterPro" id="IPR019614">
    <property type="entry name" value="SAM-dep_methyl-trfase"/>
</dbReference>
<dbReference type="CDD" id="cd02440">
    <property type="entry name" value="AdoMet_MTases"/>
    <property type="match status" value="1"/>
</dbReference>
<dbReference type="GO" id="GO:0032259">
    <property type="term" value="P:methylation"/>
    <property type="evidence" value="ECO:0007669"/>
    <property type="project" value="UniProtKB-KW"/>
</dbReference>
<dbReference type="Proteomes" id="UP000004509">
    <property type="component" value="Unassembled WGS sequence"/>
</dbReference>
<gene>
    <name evidence="5" type="ORF">TREVI0001_2565</name>
</gene>
<dbReference type="RefSeq" id="WP_006188049.1">
    <property type="nucleotide sequence ID" value="NZ_ACYH01000013.1"/>
</dbReference>
<organism evidence="5 6">
    <name type="scientific">Treponema vincentii ATCC 35580</name>
    <dbReference type="NCBI Taxonomy" id="596324"/>
    <lineage>
        <taxon>Bacteria</taxon>
        <taxon>Pseudomonadati</taxon>
        <taxon>Spirochaetota</taxon>
        <taxon>Spirochaetia</taxon>
        <taxon>Spirochaetales</taxon>
        <taxon>Treponemataceae</taxon>
        <taxon>Treponema</taxon>
    </lineage>
</organism>
<protein>
    <recommendedName>
        <fullName evidence="4">S-adenosylmethionine-dependent methyltransferase domain-containing protein</fullName>
    </recommendedName>
</protein>
<keyword evidence="1" id="KW-0489">Methyltransferase</keyword>
<keyword evidence="2" id="KW-0808">Transferase</keyword>
<dbReference type="PANTHER" id="PTHR43042:SF3">
    <property type="entry name" value="RIBOSOMAL RNA LARGE SUBUNIT METHYLTRANSFERASE YWBD-RELATED"/>
    <property type="match status" value="1"/>
</dbReference>
<dbReference type="Pfam" id="PF10672">
    <property type="entry name" value="Methyltrans_SAM"/>
    <property type="match status" value="1"/>
</dbReference>
<accession>C8PND5</accession>
<dbReference type="EMBL" id="ACYH01000013">
    <property type="protein sequence ID" value="EEV21040.1"/>
    <property type="molecule type" value="Genomic_DNA"/>
</dbReference>
<dbReference type="InterPro" id="IPR029063">
    <property type="entry name" value="SAM-dependent_MTases_sf"/>
</dbReference>